<comment type="similarity">
    <text evidence="6">Belongs to the TVP38/TMEM64 family.</text>
</comment>
<feature type="transmembrane region" description="Helical" evidence="6">
    <location>
        <begin position="49"/>
        <end position="68"/>
    </location>
</feature>
<sequence length="242" mass="27413">MINKGYNTKKFISIIGFIVFVIIIVFYFRLYDLKNVKRLVSSYGKAAPFIFLILCTIRPILLLPIGLFSVLGGILFGTILGTVYTVVGGTIGSIIAYYMARYWGRDWIEGLLNGKIKKIDKKCEEKGFIVTFLMRVIPILPCDVVSYICGLSNIKIWEYIVGTFLGIIPGTFVYSYFGSSLDNIYSKQFILSVLFLILLSILPFIIKKFNVSTKNFGIEVNELEENIDLSKKDDKIINNEGE</sequence>
<accession>A0A017RVS2</accession>
<dbReference type="EMBL" id="AZQP01000020">
    <property type="protein sequence ID" value="EYE88489.1"/>
    <property type="molecule type" value="Genomic_DNA"/>
</dbReference>
<evidence type="ECO:0000256" key="3">
    <source>
        <dbReference type="ARBA" id="ARBA00022692"/>
    </source>
</evidence>
<feature type="transmembrane region" description="Helical" evidence="6">
    <location>
        <begin position="156"/>
        <end position="177"/>
    </location>
</feature>
<keyword evidence="3 6" id="KW-0812">Transmembrane</keyword>
<dbReference type="RefSeq" id="WP_035379688.1">
    <property type="nucleotide sequence ID" value="NZ_AZQP01000020.1"/>
</dbReference>
<keyword evidence="4 6" id="KW-1133">Transmembrane helix</keyword>
<comment type="caution">
    <text evidence="8">The sequence shown here is derived from an EMBL/GenBank/DDBJ whole genome shotgun (WGS) entry which is preliminary data.</text>
</comment>
<feature type="domain" description="VTT" evidence="7">
    <location>
        <begin position="64"/>
        <end position="179"/>
    </location>
</feature>
<dbReference type="Pfam" id="PF09335">
    <property type="entry name" value="VTT_dom"/>
    <property type="match status" value="1"/>
</dbReference>
<organism evidence="8 9">
    <name type="scientific">Fervidicella metallireducens AeB</name>
    <dbReference type="NCBI Taxonomy" id="1403537"/>
    <lineage>
        <taxon>Bacteria</taxon>
        <taxon>Bacillati</taxon>
        <taxon>Bacillota</taxon>
        <taxon>Clostridia</taxon>
        <taxon>Eubacteriales</taxon>
        <taxon>Clostridiaceae</taxon>
        <taxon>Fervidicella</taxon>
    </lineage>
</organism>
<feature type="transmembrane region" description="Helical" evidence="6">
    <location>
        <begin position="189"/>
        <end position="206"/>
    </location>
</feature>
<dbReference type="STRING" id="1403537.Q428_07855"/>
<keyword evidence="5 6" id="KW-0472">Membrane</keyword>
<dbReference type="InterPro" id="IPR015414">
    <property type="entry name" value="TMEM64"/>
</dbReference>
<dbReference type="PANTHER" id="PTHR12677:SF59">
    <property type="entry name" value="GOLGI APPARATUS MEMBRANE PROTEIN TVP38-RELATED"/>
    <property type="match status" value="1"/>
</dbReference>
<feature type="transmembrane region" description="Helical" evidence="6">
    <location>
        <begin position="74"/>
        <end position="98"/>
    </location>
</feature>
<evidence type="ECO:0000259" key="7">
    <source>
        <dbReference type="Pfam" id="PF09335"/>
    </source>
</evidence>
<dbReference type="Proteomes" id="UP000019681">
    <property type="component" value="Unassembled WGS sequence"/>
</dbReference>
<evidence type="ECO:0000256" key="4">
    <source>
        <dbReference type="ARBA" id="ARBA00022989"/>
    </source>
</evidence>
<reference evidence="8 9" key="1">
    <citation type="journal article" date="2014" name="Genome Announc.">
        <title>Draft Genome Sequence of Fervidicella metallireducens Strain AeBT, an Iron-Reducing Thermoanaerobe from the Great Artesian Basin.</title>
        <authorList>
            <person name="Patel B.K."/>
        </authorList>
    </citation>
    <scope>NUCLEOTIDE SEQUENCE [LARGE SCALE GENOMIC DNA]</scope>
    <source>
        <strain evidence="8 9">AeB</strain>
    </source>
</reference>
<name>A0A017RVS2_9CLOT</name>
<comment type="subcellular location">
    <subcellularLocation>
        <location evidence="1 6">Cell membrane</location>
        <topology evidence="1 6">Multi-pass membrane protein</topology>
    </subcellularLocation>
</comment>
<dbReference type="AlphaFoldDB" id="A0A017RVS2"/>
<evidence type="ECO:0000256" key="6">
    <source>
        <dbReference type="RuleBase" id="RU366058"/>
    </source>
</evidence>
<proteinExistence type="inferred from homology"/>
<dbReference type="PANTHER" id="PTHR12677">
    <property type="entry name" value="GOLGI APPARATUS MEMBRANE PROTEIN TVP38-RELATED"/>
    <property type="match status" value="1"/>
</dbReference>
<feature type="transmembrane region" description="Helical" evidence="6">
    <location>
        <begin position="12"/>
        <end position="28"/>
    </location>
</feature>
<dbReference type="InterPro" id="IPR032816">
    <property type="entry name" value="VTT_dom"/>
</dbReference>
<evidence type="ECO:0000313" key="9">
    <source>
        <dbReference type="Proteomes" id="UP000019681"/>
    </source>
</evidence>
<evidence type="ECO:0000256" key="5">
    <source>
        <dbReference type="ARBA" id="ARBA00023136"/>
    </source>
</evidence>
<keyword evidence="2 6" id="KW-1003">Cell membrane</keyword>
<evidence type="ECO:0000256" key="1">
    <source>
        <dbReference type="ARBA" id="ARBA00004651"/>
    </source>
</evidence>
<dbReference type="OrthoDB" id="3173541at2"/>
<dbReference type="GO" id="GO:0005886">
    <property type="term" value="C:plasma membrane"/>
    <property type="evidence" value="ECO:0007669"/>
    <property type="project" value="UniProtKB-SubCell"/>
</dbReference>
<protein>
    <recommendedName>
        <fullName evidence="6">TVP38/TMEM64 family membrane protein</fullName>
    </recommendedName>
</protein>
<evidence type="ECO:0000256" key="2">
    <source>
        <dbReference type="ARBA" id="ARBA00022475"/>
    </source>
</evidence>
<keyword evidence="9" id="KW-1185">Reference proteome</keyword>
<gene>
    <name evidence="8" type="ORF">Q428_07855</name>
</gene>
<evidence type="ECO:0000313" key="8">
    <source>
        <dbReference type="EMBL" id="EYE88489.1"/>
    </source>
</evidence>